<dbReference type="InterPro" id="IPR001750">
    <property type="entry name" value="ND/Mrp_TM"/>
</dbReference>
<dbReference type="PANTHER" id="PTHR22773">
    <property type="entry name" value="NADH DEHYDROGENASE"/>
    <property type="match status" value="1"/>
</dbReference>
<dbReference type="AlphaFoldDB" id="T0Z9S3"/>
<evidence type="ECO:0000259" key="6">
    <source>
        <dbReference type="Pfam" id="PF00361"/>
    </source>
</evidence>
<proteinExistence type="predicted"/>
<keyword evidence="2 5" id="KW-0812">Transmembrane</keyword>
<sequence>LMPIAVLTLVVGNVVAIAQTNIKRMLAYSTISHVGFIILGFVAGTASGYAAALYYTLVYVLVSLGSFGVVVLASRKGFEADKLSDYKGLYRRDPLLALAMAMLMFSTAGVPPFVGFWAKLRIIQALWESSHLWLVIIAVVMSVVGAFYYLRVVKLMYFDDAPETLPPTERSVGVRFALGVNAAAVLVLGVFPAPLLDLCAHVIH</sequence>
<dbReference type="Pfam" id="PF00361">
    <property type="entry name" value="Proton_antipo_M"/>
    <property type="match status" value="1"/>
</dbReference>
<name>T0Z9S3_9ZZZZ</name>
<evidence type="ECO:0000256" key="2">
    <source>
        <dbReference type="ARBA" id="ARBA00022692"/>
    </source>
</evidence>
<dbReference type="SUPFAM" id="SSF161111">
    <property type="entry name" value="Cation efflux protein transmembrane domain-like"/>
    <property type="match status" value="1"/>
</dbReference>
<feature type="transmembrane region" description="Helical" evidence="5">
    <location>
        <begin position="132"/>
        <end position="152"/>
    </location>
</feature>
<dbReference type="InterPro" id="IPR027469">
    <property type="entry name" value="Cation_efflux_TMD_sf"/>
</dbReference>
<evidence type="ECO:0000256" key="4">
    <source>
        <dbReference type="ARBA" id="ARBA00023136"/>
    </source>
</evidence>
<evidence type="ECO:0000256" key="1">
    <source>
        <dbReference type="ARBA" id="ARBA00004141"/>
    </source>
</evidence>
<reference evidence="7" key="2">
    <citation type="journal article" date="2014" name="ISME J.">
        <title>Microbial stratification in low pH oxic and suboxic macroscopic growths along an acid mine drainage.</title>
        <authorList>
            <person name="Mendez-Garcia C."/>
            <person name="Mesa V."/>
            <person name="Sprenger R.R."/>
            <person name="Richter M."/>
            <person name="Diez M.S."/>
            <person name="Solano J."/>
            <person name="Bargiela R."/>
            <person name="Golyshina O.V."/>
            <person name="Manteca A."/>
            <person name="Ramos J.L."/>
            <person name="Gallego J.R."/>
            <person name="Llorente I."/>
            <person name="Martins Dos Santos V.A."/>
            <person name="Jensen O.N."/>
            <person name="Pelaez A.I."/>
            <person name="Sanchez J."/>
            <person name="Ferrer M."/>
        </authorList>
    </citation>
    <scope>NUCLEOTIDE SEQUENCE</scope>
</reference>
<feature type="domain" description="NADH:quinone oxidoreductase/Mrp antiporter transmembrane" evidence="6">
    <location>
        <begin position="2"/>
        <end position="144"/>
    </location>
</feature>
<feature type="non-terminal residue" evidence="7">
    <location>
        <position position="1"/>
    </location>
</feature>
<comment type="caution">
    <text evidence="7">The sequence shown here is derived from an EMBL/GenBank/DDBJ whole genome shotgun (WGS) entry which is preliminary data.</text>
</comment>
<evidence type="ECO:0000256" key="5">
    <source>
        <dbReference type="SAM" id="Phobius"/>
    </source>
</evidence>
<dbReference type="EMBL" id="AUZX01011837">
    <property type="protein sequence ID" value="EQD41788.1"/>
    <property type="molecule type" value="Genomic_DNA"/>
</dbReference>
<feature type="transmembrane region" description="Helical" evidence="5">
    <location>
        <begin position="95"/>
        <end position="120"/>
    </location>
</feature>
<keyword evidence="3 5" id="KW-1133">Transmembrane helix</keyword>
<evidence type="ECO:0000313" key="7">
    <source>
        <dbReference type="EMBL" id="EQD41788.1"/>
    </source>
</evidence>
<feature type="transmembrane region" description="Helical" evidence="5">
    <location>
        <begin position="53"/>
        <end position="75"/>
    </location>
</feature>
<comment type="subcellular location">
    <subcellularLocation>
        <location evidence="1">Membrane</location>
        <topology evidence="1">Multi-pass membrane protein</topology>
    </subcellularLocation>
</comment>
<dbReference type="GO" id="GO:0016020">
    <property type="term" value="C:membrane"/>
    <property type="evidence" value="ECO:0007669"/>
    <property type="project" value="UniProtKB-SubCell"/>
</dbReference>
<accession>T0Z9S3</accession>
<organism evidence="7">
    <name type="scientific">mine drainage metagenome</name>
    <dbReference type="NCBI Taxonomy" id="410659"/>
    <lineage>
        <taxon>unclassified sequences</taxon>
        <taxon>metagenomes</taxon>
        <taxon>ecological metagenomes</taxon>
    </lineage>
</organism>
<reference evidence="7" key="1">
    <citation type="submission" date="2013-08" db="EMBL/GenBank/DDBJ databases">
        <authorList>
            <person name="Mendez C."/>
            <person name="Richter M."/>
            <person name="Ferrer M."/>
            <person name="Sanchez J."/>
        </authorList>
    </citation>
    <scope>NUCLEOTIDE SEQUENCE</scope>
</reference>
<feature type="transmembrane region" description="Helical" evidence="5">
    <location>
        <begin position="26"/>
        <end position="46"/>
    </location>
</feature>
<gene>
    <name evidence="7" type="ORF">B1A_16098</name>
</gene>
<keyword evidence="4 5" id="KW-0472">Membrane</keyword>
<feature type="transmembrane region" description="Helical" evidence="5">
    <location>
        <begin position="172"/>
        <end position="196"/>
    </location>
</feature>
<evidence type="ECO:0000256" key="3">
    <source>
        <dbReference type="ARBA" id="ARBA00022989"/>
    </source>
</evidence>
<protein>
    <submittedName>
        <fullName evidence="7">Proton-translocating NADH-quinone oxidoreductase, chain N</fullName>
    </submittedName>
</protein>